<sequence>MAEKGNGGFQNQPLTPARMPQSRGIPAKTSVTQMFFNQAIISNCQGLQLGNYNEMVVKEAKAFIRYGGHELGLSNNDFVVGMLNSILIPGGIPRKQRTMPLRKLEEEFLKTFGNNGETKKCLSFKDFSGMSMKEFLNKNGQHFMLYFKKKCEMVQAIIDKRRGLGLHSESRSTSGDSEHNEENNIQVTHLPKDETEGSLLLGDPITDLVVTKEECYQNIPDPNSDLEDLQSEIPSEYFSCDEDEDESGVNIEDYRLKNPHSVGTSFSQTSGEDGEWQLVKRTKKRNGQRGSRQKHQLSPGGKAKYSDVVKHKSVTMAEEKLTKDHQTKEKQKLFETLINQQESRDLIFYPDDSVYSTNQLRFMLDLVSMWNTPHREKSHIVLGVDVKSTLPHDLPGIKARHTDDYYHNIFLTPFFTMQPQFTYFEVCFNDKLFGIFEILSSCNHGQPSIVCICQDLEDVSVEKGQLWFRPHNHREVCDPTSPVYGDIYSWFLIPKFSPLAADRQVEIVEKKGNSPKLRGISPKVSPESNRNSVIGQNNFTLVSPGTTVNEFLSSVDNFKKPHYVLISGGVSSRVKHLEGLSHVPWVAVYDFDINSRDNGLLNANEDFIERKRSLQITTWDQNPHGISEYGTLWCFMRGARDICNSRTDHAEGERNETVREWLKKVRNGLECHCDHLARFADGYTILTVVVLWPQHDHLAPFIQKFIERIDEKLNASPKIVICLSHGLLSDHTQSSLKSLISENEENIHVIKLDTETLCLGILNHLKNQHQHEIKYELPTADGNPDPGLTDKDAAWLRDDLDVLFLSSPYTKGAIDVEALMEEEEQFFKGATLHWSAWYGLNQLDIERDLLELICHSINESVRSQKSTVVKLLHAPGSGGTTLAQRVLWKFHTQIPCLQIKMHTVSPEGDLIAKIGFLYKKTHLPILILIDGEEEGKVHHLVKCLHSFHVIILYVRRFPHKIKESQDAKTKNTFWLKNSVSPNEAGRLAMKFGERCGKDDQKKEALKQLSQDVQSGKKTHSLYEFGMTVYQSKFRGIQAYVRGYLQLDQNQSRELRDWQKVLGFLSLAYFYGQIGLPCQFFTELLHKVPNYDVSLEDFPHPIDAFIVSEDEKERKKHIRICHYLVAKEILEQLLNRQDVDKHISSYNELTDKARKNLEKFCCEFIDYTSKRKSKSSSLPDSTSYILTRIFIFRDSSCMGETDDRNRKKSALSRVVTDIVSYPPLYTERLNVLKKLTTAFPNDPNFQAHLGRFYAYCRPDEDEMAEKCFKKALSLCEEKTKGKPIHELDDRIKLTLMHIYHMYGTIYQKRISRYIERHKSETTDVNQAIAQFDGKLKEFVSLSELACSHFRKTREYTPSGHETSYAYTGELRVHLQLCDFVHKHFNSNIKNFIDSTVDVSDKEFIQGSISRVDYLVLECYQYLDYVDIDPSLPNLISWYNNLFRHEAMPLHNSLSQDDVCRRRFQIAARKLKHVKNDNSNVVVDNIRSKEDINEIIRLYEENFEDIFLSGCENADAKRNLEIDFLEWLKAIRHDLADTTYEVEDVLAKVYRWNDVLHSPLSEFYTFVLTSLLGFGSEKKRGNTECLLEAVNELKEKVTSLNRLVVRPRHPREWLGRSSEGIYQLVYGIPYDDREINPNLKICKGTICPPNKKTQTGWLDLDLGNNVQVKVFYIPGVAKLDGSRFVGRRVEFILGFSIENGYEAFKVSLLKQYGCSNCSSKVEITQMNESAKCVCGAMIFKSDFTIV</sequence>
<gene>
    <name evidence="2" type="ORF">ACJMK2_017000</name>
</gene>
<dbReference type="EMBL" id="JBJQND010000015">
    <property type="protein sequence ID" value="KAL3853464.1"/>
    <property type="molecule type" value="Genomic_DNA"/>
</dbReference>
<name>A0ABD3UVH9_SINWO</name>
<evidence type="ECO:0008006" key="4">
    <source>
        <dbReference type="Google" id="ProtNLM"/>
    </source>
</evidence>
<evidence type="ECO:0000256" key="1">
    <source>
        <dbReference type="SAM" id="MobiDB-lite"/>
    </source>
</evidence>
<feature type="region of interest" description="Disordered" evidence="1">
    <location>
        <begin position="281"/>
        <end position="305"/>
    </location>
</feature>
<dbReference type="PANTHER" id="PTHR16155">
    <property type="entry name" value="DED DOMAIN-CONTAINING PROTEIN"/>
    <property type="match status" value="1"/>
</dbReference>
<evidence type="ECO:0000313" key="2">
    <source>
        <dbReference type="EMBL" id="KAL3853464.1"/>
    </source>
</evidence>
<keyword evidence="3" id="KW-1185">Reference proteome</keyword>
<comment type="caution">
    <text evidence="2">The sequence shown here is derived from an EMBL/GenBank/DDBJ whole genome shotgun (WGS) entry which is preliminary data.</text>
</comment>
<accession>A0ABD3UVH9</accession>
<dbReference type="Proteomes" id="UP001634394">
    <property type="component" value="Unassembled WGS sequence"/>
</dbReference>
<reference evidence="2 3" key="1">
    <citation type="submission" date="2024-11" db="EMBL/GenBank/DDBJ databases">
        <title>Chromosome-level genome assembly of the freshwater bivalve Anodonta woodiana.</title>
        <authorList>
            <person name="Chen X."/>
        </authorList>
    </citation>
    <scope>NUCLEOTIDE SEQUENCE [LARGE SCALE GENOMIC DNA]</scope>
    <source>
        <strain evidence="2">MN2024</strain>
        <tissue evidence="2">Gills</tissue>
    </source>
</reference>
<protein>
    <recommendedName>
        <fullName evidence="4">Sterile alpha motif domain-containing protein 9-like</fullName>
    </recommendedName>
</protein>
<feature type="region of interest" description="Disordered" evidence="1">
    <location>
        <begin position="1"/>
        <end position="24"/>
    </location>
</feature>
<feature type="compositionally biased region" description="Basic residues" evidence="1">
    <location>
        <begin position="281"/>
        <end position="295"/>
    </location>
</feature>
<organism evidence="2 3">
    <name type="scientific">Sinanodonta woodiana</name>
    <name type="common">Chinese pond mussel</name>
    <name type="synonym">Anodonta woodiana</name>
    <dbReference type="NCBI Taxonomy" id="1069815"/>
    <lineage>
        <taxon>Eukaryota</taxon>
        <taxon>Metazoa</taxon>
        <taxon>Spiralia</taxon>
        <taxon>Lophotrochozoa</taxon>
        <taxon>Mollusca</taxon>
        <taxon>Bivalvia</taxon>
        <taxon>Autobranchia</taxon>
        <taxon>Heteroconchia</taxon>
        <taxon>Palaeoheterodonta</taxon>
        <taxon>Unionida</taxon>
        <taxon>Unionoidea</taxon>
        <taxon>Unionidae</taxon>
        <taxon>Unioninae</taxon>
        <taxon>Sinanodonta</taxon>
    </lineage>
</organism>
<proteinExistence type="predicted"/>
<dbReference type="PANTHER" id="PTHR16155:SF19">
    <property type="entry name" value="DED DOMAIN-CONTAINING PROTEIN"/>
    <property type="match status" value="1"/>
</dbReference>
<evidence type="ECO:0000313" key="3">
    <source>
        <dbReference type="Proteomes" id="UP001634394"/>
    </source>
</evidence>